<dbReference type="CDD" id="cd02219">
    <property type="entry name" value="cupin_YjlB-like"/>
    <property type="match status" value="1"/>
</dbReference>
<sequence length="189" mass="20785">MSVNTTTKALLPITPLTSLRVTRHQIPVHGLIPNTSIQNRPLIIYHNVFPEPTPSASQIEGHINAVGVCRPMWRYPMYPEDHFHTTAHEFLVIWRGRARLNFGGNGCPGAVIVELGKGDAILIPAGVSHALEEDLEGGFEMVGSYMIGSEHWDMCYGKTGEEELIANIKDLPWFTRDPLYGDGGPAASV</sequence>
<dbReference type="Proteomes" id="UP000292957">
    <property type="component" value="Unassembled WGS sequence"/>
</dbReference>
<dbReference type="PANTHER" id="PTHR36448:SF3">
    <property type="entry name" value="CUPIN TYPE-2 DOMAIN-CONTAINING PROTEIN"/>
    <property type="match status" value="1"/>
</dbReference>
<dbReference type="OrthoDB" id="2446447at2759"/>
<dbReference type="Pfam" id="PF07883">
    <property type="entry name" value="Cupin_2"/>
    <property type="match status" value="1"/>
</dbReference>
<dbReference type="InterPro" id="IPR011051">
    <property type="entry name" value="RmlC_Cupin_sf"/>
</dbReference>
<dbReference type="SUPFAM" id="SSF51182">
    <property type="entry name" value="RmlC-like cupins"/>
    <property type="match status" value="1"/>
</dbReference>
<evidence type="ECO:0000313" key="2">
    <source>
        <dbReference type="EMBL" id="TBU23817.1"/>
    </source>
</evidence>
<name>A0A4Q9MBG9_9APHY</name>
<dbReference type="AlphaFoldDB" id="A0A4Q9MBG9"/>
<dbReference type="InterPro" id="IPR014500">
    <property type="entry name" value="UCP019307_cupin"/>
</dbReference>
<reference evidence="2" key="1">
    <citation type="submission" date="2019-01" db="EMBL/GenBank/DDBJ databases">
        <title>Draft genome sequences of three monokaryotic isolates of the white-rot basidiomycete fungus Dichomitus squalens.</title>
        <authorList>
            <consortium name="DOE Joint Genome Institute"/>
            <person name="Lopez S.C."/>
            <person name="Andreopoulos B."/>
            <person name="Pangilinan J."/>
            <person name="Lipzen A."/>
            <person name="Riley R."/>
            <person name="Ahrendt S."/>
            <person name="Ng V."/>
            <person name="Barry K."/>
            <person name="Daum C."/>
            <person name="Grigoriev I.V."/>
            <person name="Hilden K.S."/>
            <person name="Makela M.R."/>
            <person name="de Vries R.P."/>
        </authorList>
    </citation>
    <scope>NUCLEOTIDE SEQUENCE [LARGE SCALE GENOMIC DNA]</scope>
    <source>
        <strain evidence="2">OM18370.1</strain>
    </source>
</reference>
<organism evidence="2">
    <name type="scientific">Dichomitus squalens</name>
    <dbReference type="NCBI Taxonomy" id="114155"/>
    <lineage>
        <taxon>Eukaryota</taxon>
        <taxon>Fungi</taxon>
        <taxon>Dikarya</taxon>
        <taxon>Basidiomycota</taxon>
        <taxon>Agaricomycotina</taxon>
        <taxon>Agaricomycetes</taxon>
        <taxon>Polyporales</taxon>
        <taxon>Polyporaceae</taxon>
        <taxon>Dichomitus</taxon>
    </lineage>
</organism>
<dbReference type="InterPro" id="IPR014710">
    <property type="entry name" value="RmlC-like_jellyroll"/>
</dbReference>
<protein>
    <submittedName>
        <fullName evidence="2">RmlC-like cupin domain-containing protein</fullName>
    </submittedName>
</protein>
<accession>A0A4Q9MBG9</accession>
<dbReference type="InterPro" id="IPR047121">
    <property type="entry name" value="YjiB-like"/>
</dbReference>
<dbReference type="Gene3D" id="2.60.120.10">
    <property type="entry name" value="Jelly Rolls"/>
    <property type="match status" value="1"/>
</dbReference>
<proteinExistence type="predicted"/>
<dbReference type="EMBL" id="ML143494">
    <property type="protein sequence ID" value="TBU23817.1"/>
    <property type="molecule type" value="Genomic_DNA"/>
</dbReference>
<evidence type="ECO:0000259" key="1">
    <source>
        <dbReference type="Pfam" id="PF07883"/>
    </source>
</evidence>
<feature type="domain" description="Cupin type-2" evidence="1">
    <location>
        <begin position="80"/>
        <end position="132"/>
    </location>
</feature>
<dbReference type="PIRSF" id="PIRSF019307">
    <property type="entry name" value="UCP019307"/>
    <property type="match status" value="1"/>
</dbReference>
<dbReference type="PANTHER" id="PTHR36448">
    <property type="entry name" value="BLR7373 PROTEIN"/>
    <property type="match status" value="1"/>
</dbReference>
<dbReference type="InterPro" id="IPR013096">
    <property type="entry name" value="Cupin_2"/>
</dbReference>
<gene>
    <name evidence="2" type="ORF">BD311DRAFT_767740</name>
</gene>